<dbReference type="EMBL" id="ABYU02000011">
    <property type="protein sequence ID" value="EEX22697.1"/>
    <property type="molecule type" value="Genomic_DNA"/>
</dbReference>
<dbReference type="Gene3D" id="3.40.630.30">
    <property type="match status" value="1"/>
</dbReference>
<keyword evidence="2" id="KW-0012">Acyltransferase</keyword>
<name>C9L6B5_BLAHA</name>
<dbReference type="InterPro" id="IPR016181">
    <property type="entry name" value="Acyl_CoA_acyltransferase"/>
</dbReference>
<organism evidence="4 5">
    <name type="scientific">Blautia hansenii DSM 20583</name>
    <dbReference type="NCBI Taxonomy" id="537007"/>
    <lineage>
        <taxon>Bacteria</taxon>
        <taxon>Bacillati</taxon>
        <taxon>Bacillota</taxon>
        <taxon>Clostridia</taxon>
        <taxon>Lachnospirales</taxon>
        <taxon>Lachnospiraceae</taxon>
        <taxon>Blautia</taxon>
    </lineage>
</organism>
<evidence type="ECO:0000313" key="4">
    <source>
        <dbReference type="EMBL" id="EEX22697.1"/>
    </source>
</evidence>
<evidence type="ECO:0000256" key="1">
    <source>
        <dbReference type="ARBA" id="ARBA00022679"/>
    </source>
</evidence>
<reference evidence="4" key="1">
    <citation type="submission" date="2009-09" db="EMBL/GenBank/DDBJ databases">
        <authorList>
            <person name="Weinstock G."/>
            <person name="Sodergren E."/>
            <person name="Clifton S."/>
            <person name="Fulton L."/>
            <person name="Fulton B."/>
            <person name="Courtney L."/>
            <person name="Fronick C."/>
            <person name="Harrison M."/>
            <person name="Strong C."/>
            <person name="Farmer C."/>
            <person name="Delahaunty K."/>
            <person name="Markovic C."/>
            <person name="Hall O."/>
            <person name="Minx P."/>
            <person name="Tomlinson C."/>
            <person name="Mitreva M."/>
            <person name="Nelson J."/>
            <person name="Hou S."/>
            <person name="Wollam A."/>
            <person name="Pepin K.H."/>
            <person name="Johnson M."/>
            <person name="Bhonagiri V."/>
            <person name="Nash W.E."/>
            <person name="Warren W."/>
            <person name="Chinwalla A."/>
            <person name="Mardis E.R."/>
            <person name="Wilson R.K."/>
        </authorList>
    </citation>
    <scope>NUCLEOTIDE SEQUENCE [LARGE SCALE GENOMIC DNA]</scope>
    <source>
        <strain evidence="4">DSM 20583</strain>
    </source>
</reference>
<dbReference type="SUPFAM" id="SSF55729">
    <property type="entry name" value="Acyl-CoA N-acyltransferases (Nat)"/>
    <property type="match status" value="1"/>
</dbReference>
<dbReference type="InterPro" id="IPR000182">
    <property type="entry name" value="GNAT_dom"/>
</dbReference>
<evidence type="ECO:0000313" key="5">
    <source>
        <dbReference type="Proteomes" id="UP000003755"/>
    </source>
</evidence>
<comment type="caution">
    <text evidence="4">The sequence shown here is derived from an EMBL/GenBank/DDBJ whole genome shotgun (WGS) entry which is preliminary data.</text>
</comment>
<keyword evidence="1" id="KW-0808">Transferase</keyword>
<dbReference type="PANTHER" id="PTHR43800">
    <property type="entry name" value="PEPTIDYL-LYSINE N-ACETYLTRANSFERASE YJAB"/>
    <property type="match status" value="1"/>
</dbReference>
<proteinExistence type="predicted"/>
<protein>
    <submittedName>
        <fullName evidence="4">Acetyltransferase, GNAT family</fullName>
    </submittedName>
</protein>
<dbReference type="PROSITE" id="PS51186">
    <property type="entry name" value="GNAT"/>
    <property type="match status" value="1"/>
</dbReference>
<keyword evidence="5" id="KW-1185">Reference proteome</keyword>
<feature type="domain" description="N-acetyltransferase" evidence="3">
    <location>
        <begin position="18"/>
        <end position="161"/>
    </location>
</feature>
<evidence type="ECO:0000259" key="3">
    <source>
        <dbReference type="PROSITE" id="PS51186"/>
    </source>
</evidence>
<dbReference type="STRING" id="537007.BLAHAN_04922"/>
<dbReference type="PANTHER" id="PTHR43800:SF1">
    <property type="entry name" value="PEPTIDYL-LYSINE N-ACETYLTRANSFERASE YJAB"/>
    <property type="match status" value="1"/>
</dbReference>
<dbReference type="AlphaFoldDB" id="C9L6B5"/>
<dbReference type="HOGENOM" id="CLU_013985_21_2_9"/>
<dbReference type="eggNOG" id="COG0456">
    <property type="taxonomic scope" value="Bacteria"/>
</dbReference>
<sequence>MKKIKFYDISLLLRKGGLMIRKLSEKDMNEISEIWLSANLQAHDFVPDSYWTENLPFVKEMLPKAEVYVYKDEERKEIAGFIGINEDYIEGIFVKSDARSKGIGKALLDYAKTLKSHLYLHVYEKNNRAVCFYKRENFRLEREGIDENTGEKEYCMEWKREYEKSI</sequence>
<dbReference type="Pfam" id="PF13508">
    <property type="entry name" value="Acetyltransf_7"/>
    <property type="match status" value="1"/>
</dbReference>
<gene>
    <name evidence="4" type="ORF">BLAHAN_04922</name>
</gene>
<dbReference type="GO" id="GO:0016747">
    <property type="term" value="F:acyltransferase activity, transferring groups other than amino-acyl groups"/>
    <property type="evidence" value="ECO:0007669"/>
    <property type="project" value="InterPro"/>
</dbReference>
<evidence type="ECO:0000256" key="2">
    <source>
        <dbReference type="ARBA" id="ARBA00023315"/>
    </source>
</evidence>
<dbReference type="CDD" id="cd04301">
    <property type="entry name" value="NAT_SF"/>
    <property type="match status" value="1"/>
</dbReference>
<dbReference type="Proteomes" id="UP000003755">
    <property type="component" value="Unassembled WGS sequence"/>
</dbReference>
<accession>C9L6B5</accession>